<sequence>MSKINISLFNKAYIAVVLAFILVIAAYDINYRKTNAGGEIASNQIVNTKQGTDRTTDQTSANEDAEKRDEARKAELAETITTPVASNATTEEEASQMAEFSADYVDDIQTYTVKEIASNVATTLELDETKALAKLLTDLPKDVDVDATQYQLVNKLNPLLTEPVMDFAYGNSGKAYNALITDAYTALVAGASNDGYTLATISAHRTIAYQAQNVENGYQNYLAQGYSEAEARDLTNAYFAPAQASEHSTGLAFDWLGTEWTAIGGGLDERYADQPSAQWLVENAQDYGFILRYPQGKEQVTGYRFEPWHYRYVGVEAAQYITKYNLTLEEFLALVNYQTALTEEGLA</sequence>
<dbReference type="GO" id="GO:0006508">
    <property type="term" value="P:proteolysis"/>
    <property type="evidence" value="ECO:0007669"/>
    <property type="project" value="InterPro"/>
</dbReference>
<dbReference type="PANTHER" id="PTHR34385:SF1">
    <property type="entry name" value="PEPTIDOGLYCAN L-ALANYL-D-GLUTAMATE ENDOPEPTIDASE CWLK"/>
    <property type="match status" value="1"/>
</dbReference>
<keyword evidence="5" id="KW-1185">Reference proteome</keyword>
<dbReference type="PANTHER" id="PTHR34385">
    <property type="entry name" value="D-ALANYL-D-ALANINE CARBOXYPEPTIDASE"/>
    <property type="match status" value="1"/>
</dbReference>
<dbReference type="Pfam" id="PF02557">
    <property type="entry name" value="VanY"/>
    <property type="match status" value="1"/>
</dbReference>
<reference evidence="4 5" key="1">
    <citation type="submission" date="2017-09" db="EMBL/GenBank/DDBJ databases">
        <title>Bacterial strain isolated from the female urinary microbiota.</title>
        <authorList>
            <person name="Thomas-White K."/>
            <person name="Kumar N."/>
            <person name="Forster S."/>
            <person name="Putonti C."/>
            <person name="Lawley T."/>
            <person name="Wolfe A.J."/>
        </authorList>
    </citation>
    <scope>NUCLEOTIDE SEQUENCE [LARGE SCALE GENOMIC DNA]</scope>
    <source>
        <strain evidence="4 5">UMB0240</strain>
    </source>
</reference>
<dbReference type="EMBL" id="PNHQ01000010">
    <property type="protein sequence ID" value="PMC79730.1"/>
    <property type="molecule type" value="Genomic_DNA"/>
</dbReference>
<name>A0A2N6UDU5_9LACT</name>
<dbReference type="InterPro" id="IPR052179">
    <property type="entry name" value="DD-CPase-like"/>
</dbReference>
<dbReference type="InterPro" id="IPR003709">
    <property type="entry name" value="VanY-like_core_dom"/>
</dbReference>
<dbReference type="CDD" id="cd14852">
    <property type="entry name" value="LD-carboxypeptidase"/>
    <property type="match status" value="1"/>
</dbReference>
<evidence type="ECO:0000256" key="1">
    <source>
        <dbReference type="SAM" id="MobiDB-lite"/>
    </source>
</evidence>
<dbReference type="SUPFAM" id="SSF55166">
    <property type="entry name" value="Hedgehog/DD-peptidase"/>
    <property type="match status" value="1"/>
</dbReference>
<keyword evidence="4" id="KW-0121">Carboxypeptidase</keyword>
<keyword evidence="2" id="KW-0812">Transmembrane</keyword>
<feature type="transmembrane region" description="Helical" evidence="2">
    <location>
        <begin position="12"/>
        <end position="29"/>
    </location>
</feature>
<keyword evidence="4" id="KW-0378">Hydrolase</keyword>
<proteinExistence type="predicted"/>
<keyword evidence="2" id="KW-1133">Transmembrane helix</keyword>
<dbReference type="Gene3D" id="3.30.1380.10">
    <property type="match status" value="1"/>
</dbReference>
<gene>
    <name evidence="4" type="ORF">CJ191_05295</name>
</gene>
<organism evidence="4 5">
    <name type="scientific">Aerococcus viridans</name>
    <dbReference type="NCBI Taxonomy" id="1377"/>
    <lineage>
        <taxon>Bacteria</taxon>
        <taxon>Bacillati</taxon>
        <taxon>Bacillota</taxon>
        <taxon>Bacilli</taxon>
        <taxon>Lactobacillales</taxon>
        <taxon>Aerococcaceae</taxon>
        <taxon>Aerococcus</taxon>
    </lineage>
</organism>
<feature type="domain" description="D-alanyl-D-alanine carboxypeptidase-like core" evidence="3">
    <location>
        <begin position="180"/>
        <end position="314"/>
    </location>
</feature>
<comment type="caution">
    <text evidence="4">The sequence shown here is derived from an EMBL/GenBank/DDBJ whole genome shotgun (WGS) entry which is preliminary data.</text>
</comment>
<dbReference type="RefSeq" id="WP_102199194.1">
    <property type="nucleotide sequence ID" value="NZ_PNHQ01000010.1"/>
</dbReference>
<keyword evidence="2" id="KW-0472">Membrane</keyword>
<feature type="region of interest" description="Disordered" evidence="1">
    <location>
        <begin position="49"/>
        <end position="70"/>
    </location>
</feature>
<protein>
    <submittedName>
        <fullName evidence="4">D-alanyl-D-alanine carboxypeptidase</fullName>
    </submittedName>
</protein>
<dbReference type="InterPro" id="IPR058193">
    <property type="entry name" value="VanY/YodJ_core_dom"/>
</dbReference>
<accession>A0A2N6UDU5</accession>
<dbReference type="OrthoDB" id="9792074at2"/>
<evidence type="ECO:0000313" key="5">
    <source>
        <dbReference type="Proteomes" id="UP000235701"/>
    </source>
</evidence>
<keyword evidence="4" id="KW-0645">Protease</keyword>
<dbReference type="GO" id="GO:0004180">
    <property type="term" value="F:carboxypeptidase activity"/>
    <property type="evidence" value="ECO:0007669"/>
    <property type="project" value="UniProtKB-KW"/>
</dbReference>
<evidence type="ECO:0000256" key="2">
    <source>
        <dbReference type="SAM" id="Phobius"/>
    </source>
</evidence>
<evidence type="ECO:0000313" key="4">
    <source>
        <dbReference type="EMBL" id="PMC79730.1"/>
    </source>
</evidence>
<evidence type="ECO:0000259" key="3">
    <source>
        <dbReference type="Pfam" id="PF02557"/>
    </source>
</evidence>
<dbReference type="AlphaFoldDB" id="A0A2N6UDU5"/>
<dbReference type="Proteomes" id="UP000235701">
    <property type="component" value="Unassembled WGS sequence"/>
</dbReference>
<dbReference type="InterPro" id="IPR009045">
    <property type="entry name" value="Zn_M74/Hedgehog-like"/>
</dbReference>